<dbReference type="Pfam" id="PF01381">
    <property type="entry name" value="HTH_3"/>
    <property type="match status" value="1"/>
</dbReference>
<dbReference type="EMBL" id="JACHCC010000008">
    <property type="protein sequence ID" value="MBB6501151.1"/>
    <property type="molecule type" value="Genomic_DNA"/>
</dbReference>
<evidence type="ECO:0000256" key="1">
    <source>
        <dbReference type="ARBA" id="ARBA00023125"/>
    </source>
</evidence>
<proteinExistence type="predicted"/>
<organism evidence="3 4">
    <name type="scientific">Pedobacter cryoconitis</name>
    <dbReference type="NCBI Taxonomy" id="188932"/>
    <lineage>
        <taxon>Bacteria</taxon>
        <taxon>Pseudomonadati</taxon>
        <taxon>Bacteroidota</taxon>
        <taxon>Sphingobacteriia</taxon>
        <taxon>Sphingobacteriales</taxon>
        <taxon>Sphingobacteriaceae</taxon>
        <taxon>Pedobacter</taxon>
    </lineage>
</organism>
<dbReference type="GO" id="GO:0003700">
    <property type="term" value="F:DNA-binding transcription factor activity"/>
    <property type="evidence" value="ECO:0007669"/>
    <property type="project" value="TreeGrafter"/>
</dbReference>
<evidence type="ECO:0000313" key="4">
    <source>
        <dbReference type="Proteomes" id="UP000521017"/>
    </source>
</evidence>
<protein>
    <submittedName>
        <fullName evidence="3">Transcriptional regulator with XRE-family HTH domain</fullName>
    </submittedName>
</protein>
<dbReference type="SMART" id="SM00530">
    <property type="entry name" value="HTH_XRE"/>
    <property type="match status" value="1"/>
</dbReference>
<accession>A0A7X0MJM4</accession>
<dbReference type="RefSeq" id="WP_184626596.1">
    <property type="nucleotide sequence ID" value="NZ_JACHCC010000008.1"/>
</dbReference>
<dbReference type="InterPro" id="IPR050807">
    <property type="entry name" value="TransReg_Diox_bact_type"/>
</dbReference>
<feature type="domain" description="HTH cro/C1-type" evidence="2">
    <location>
        <begin position="9"/>
        <end position="63"/>
    </location>
</feature>
<dbReference type="InterPro" id="IPR001387">
    <property type="entry name" value="Cro/C1-type_HTH"/>
</dbReference>
<dbReference type="PANTHER" id="PTHR46797">
    <property type="entry name" value="HTH-TYPE TRANSCRIPTIONAL REGULATOR"/>
    <property type="match status" value="1"/>
</dbReference>
<sequence length="109" mass="12249">MSKTVCKNIVRLRQTKGISQTQLAARLNLSAPALSKIETGVTVLSLDRLLEIAKELGTTASELIAETEKFLPNTYVEEINALKKMIEEKDTEILLLYKKLLDLYEAKIK</sequence>
<reference evidence="3 4" key="1">
    <citation type="submission" date="2020-08" db="EMBL/GenBank/DDBJ databases">
        <title>Genomic Encyclopedia of Type Strains, Phase IV (KMG-V): Genome sequencing to study the core and pangenomes of soil and plant-associated prokaryotes.</title>
        <authorList>
            <person name="Whitman W."/>
        </authorList>
    </citation>
    <scope>NUCLEOTIDE SEQUENCE [LARGE SCALE GENOMIC DNA]</scope>
    <source>
        <strain evidence="3 4">M2T3</strain>
    </source>
</reference>
<name>A0A7X0MJM4_9SPHI</name>
<dbReference type="InterPro" id="IPR010982">
    <property type="entry name" value="Lambda_DNA-bd_dom_sf"/>
</dbReference>
<gene>
    <name evidence="3" type="ORF">HDF25_003314</name>
</gene>
<dbReference type="CDD" id="cd00093">
    <property type="entry name" value="HTH_XRE"/>
    <property type="match status" value="1"/>
</dbReference>
<dbReference type="Gene3D" id="1.10.260.40">
    <property type="entry name" value="lambda repressor-like DNA-binding domains"/>
    <property type="match status" value="1"/>
</dbReference>
<dbReference type="SUPFAM" id="SSF47413">
    <property type="entry name" value="lambda repressor-like DNA-binding domains"/>
    <property type="match status" value="1"/>
</dbReference>
<comment type="caution">
    <text evidence="3">The sequence shown here is derived from an EMBL/GenBank/DDBJ whole genome shotgun (WGS) entry which is preliminary data.</text>
</comment>
<dbReference type="GO" id="GO:0003677">
    <property type="term" value="F:DNA binding"/>
    <property type="evidence" value="ECO:0007669"/>
    <property type="project" value="UniProtKB-KW"/>
</dbReference>
<dbReference type="AlphaFoldDB" id="A0A7X0MJM4"/>
<evidence type="ECO:0000313" key="3">
    <source>
        <dbReference type="EMBL" id="MBB6501151.1"/>
    </source>
</evidence>
<dbReference type="GO" id="GO:0005829">
    <property type="term" value="C:cytosol"/>
    <property type="evidence" value="ECO:0007669"/>
    <property type="project" value="TreeGrafter"/>
</dbReference>
<dbReference type="Proteomes" id="UP000521017">
    <property type="component" value="Unassembled WGS sequence"/>
</dbReference>
<dbReference type="PROSITE" id="PS50943">
    <property type="entry name" value="HTH_CROC1"/>
    <property type="match status" value="1"/>
</dbReference>
<keyword evidence="1" id="KW-0238">DNA-binding</keyword>
<dbReference type="PANTHER" id="PTHR46797:SF1">
    <property type="entry name" value="METHYLPHOSPHONATE SYNTHASE"/>
    <property type="match status" value="1"/>
</dbReference>
<evidence type="ECO:0000259" key="2">
    <source>
        <dbReference type="PROSITE" id="PS50943"/>
    </source>
</evidence>